<feature type="compositionally biased region" description="Low complexity" evidence="4">
    <location>
        <begin position="77"/>
        <end position="86"/>
    </location>
</feature>
<evidence type="ECO:0000256" key="1">
    <source>
        <dbReference type="ARBA" id="ARBA00008861"/>
    </source>
</evidence>
<comment type="similarity">
    <text evidence="1">Belongs to the gamma-glutamylcyclotransferase family.</text>
</comment>
<dbReference type="Gene3D" id="3.10.490.10">
    <property type="entry name" value="Gamma-glutamyl cyclotransferase-like"/>
    <property type="match status" value="1"/>
</dbReference>
<reference evidence="6" key="1">
    <citation type="journal article" date="2023" name="IMA Fungus">
        <title>Comparative genomic study of the Penicillium genus elucidates a diverse pangenome and 15 lateral gene transfer events.</title>
        <authorList>
            <person name="Petersen C."/>
            <person name="Sorensen T."/>
            <person name="Nielsen M.R."/>
            <person name="Sondergaard T.E."/>
            <person name="Sorensen J.L."/>
            <person name="Fitzpatrick D.A."/>
            <person name="Frisvad J.C."/>
            <person name="Nielsen K.L."/>
        </authorList>
    </citation>
    <scope>NUCLEOTIDE SEQUENCE</scope>
    <source>
        <strain evidence="6">IBT 15450</strain>
    </source>
</reference>
<accession>A0AAD6I636</accession>
<keyword evidence="7" id="KW-1185">Reference proteome</keyword>
<dbReference type="InterPro" id="IPR045038">
    <property type="entry name" value="AIG2-like"/>
</dbReference>
<proteinExistence type="inferred from homology"/>
<dbReference type="Pfam" id="PF06094">
    <property type="entry name" value="GGACT"/>
    <property type="match status" value="1"/>
</dbReference>
<gene>
    <name evidence="6" type="ORF">N7460_008583</name>
</gene>
<dbReference type="SUPFAM" id="SSF110857">
    <property type="entry name" value="Gamma-glutamyl cyclotransferase-like"/>
    <property type="match status" value="1"/>
</dbReference>
<evidence type="ECO:0000256" key="3">
    <source>
        <dbReference type="ARBA" id="ARBA00030602"/>
    </source>
</evidence>
<protein>
    <recommendedName>
        <fullName evidence="3">Putative gamma-glutamylcyclotransferase</fullName>
    </recommendedName>
</protein>
<reference evidence="6" key="2">
    <citation type="submission" date="2023-01" db="EMBL/GenBank/DDBJ databases">
        <authorList>
            <person name="Petersen C."/>
        </authorList>
    </citation>
    <scope>NUCLEOTIDE SEQUENCE</scope>
    <source>
        <strain evidence="6">IBT 15450</strain>
    </source>
</reference>
<dbReference type="PANTHER" id="PTHR31544">
    <property type="entry name" value="AIG2-LIKE PROTEIN D"/>
    <property type="match status" value="1"/>
</dbReference>
<sequence length="210" mass="23408">MGDNTLFFYGTLMAPQVLHRVIHGQANPEPWQKAMLSFQPAILYGYRRHRVRFADYPGIVPVTGTETESDNKPSTQSASSASSAAPASTHNTVLGILVTGLTEGDIHRLDKFEGSEYTHRKVTVRTLRTVKHAEAGETRDTPNDGGEDHLKDVLDAASAETTSTTEGEEVDAMTYEWIGGTTRLEEAEWDFETFKKERMAWWVGADESEW</sequence>
<dbReference type="InterPro" id="IPR009288">
    <property type="entry name" value="AIG2-like_dom"/>
</dbReference>
<comment type="caution">
    <text evidence="6">The sequence shown here is derived from an EMBL/GenBank/DDBJ whole genome shotgun (WGS) entry which is preliminary data.</text>
</comment>
<dbReference type="AlphaFoldDB" id="A0AAD6I636"/>
<organism evidence="6 7">
    <name type="scientific">Penicillium canescens</name>
    <dbReference type="NCBI Taxonomy" id="5083"/>
    <lineage>
        <taxon>Eukaryota</taxon>
        <taxon>Fungi</taxon>
        <taxon>Dikarya</taxon>
        <taxon>Ascomycota</taxon>
        <taxon>Pezizomycotina</taxon>
        <taxon>Eurotiomycetes</taxon>
        <taxon>Eurotiomycetidae</taxon>
        <taxon>Eurotiales</taxon>
        <taxon>Aspergillaceae</taxon>
        <taxon>Penicillium</taxon>
    </lineage>
</organism>
<dbReference type="GO" id="GO:0016740">
    <property type="term" value="F:transferase activity"/>
    <property type="evidence" value="ECO:0007669"/>
    <property type="project" value="UniProtKB-KW"/>
</dbReference>
<dbReference type="PANTHER" id="PTHR31544:SF2">
    <property type="entry name" value="AIG2-LIKE PROTEIN D"/>
    <property type="match status" value="1"/>
</dbReference>
<dbReference type="CDD" id="cd06661">
    <property type="entry name" value="GGCT_like"/>
    <property type="match status" value="1"/>
</dbReference>
<feature type="domain" description="Gamma-glutamylcyclotransferase AIG2-like" evidence="5">
    <location>
        <begin position="6"/>
        <end position="65"/>
    </location>
</feature>
<feature type="region of interest" description="Disordered" evidence="4">
    <location>
        <begin position="64"/>
        <end position="86"/>
    </location>
</feature>
<dbReference type="Proteomes" id="UP001219568">
    <property type="component" value="Unassembled WGS sequence"/>
</dbReference>
<dbReference type="InterPro" id="IPR036568">
    <property type="entry name" value="GGCT-like_sf"/>
</dbReference>
<evidence type="ECO:0000313" key="6">
    <source>
        <dbReference type="EMBL" id="KAJ6034408.1"/>
    </source>
</evidence>
<evidence type="ECO:0000259" key="5">
    <source>
        <dbReference type="Pfam" id="PF06094"/>
    </source>
</evidence>
<evidence type="ECO:0000313" key="7">
    <source>
        <dbReference type="Proteomes" id="UP001219568"/>
    </source>
</evidence>
<dbReference type="InterPro" id="IPR013024">
    <property type="entry name" value="GGCT-like"/>
</dbReference>
<keyword evidence="2" id="KW-0808">Transferase</keyword>
<dbReference type="EMBL" id="JAQJZL010000010">
    <property type="protein sequence ID" value="KAJ6034408.1"/>
    <property type="molecule type" value="Genomic_DNA"/>
</dbReference>
<name>A0AAD6I636_PENCN</name>
<evidence type="ECO:0000256" key="4">
    <source>
        <dbReference type="SAM" id="MobiDB-lite"/>
    </source>
</evidence>
<evidence type="ECO:0000256" key="2">
    <source>
        <dbReference type="ARBA" id="ARBA00022679"/>
    </source>
</evidence>